<evidence type="ECO:0000313" key="1">
    <source>
        <dbReference type="EMBL" id="GHA94813.1"/>
    </source>
</evidence>
<dbReference type="Proteomes" id="UP000599437">
    <property type="component" value="Unassembled WGS sequence"/>
</dbReference>
<dbReference type="RefSeq" id="WP_138894645.1">
    <property type="nucleotide sequence ID" value="NZ_BMVO01000003.1"/>
</dbReference>
<sequence>MTVQQVTTGEERRLAVEHWLSSASPDPAQTRRDWVERSVVMLSCGSLFAAVRIPAEVVQAAARTTDEAVIDTYLAGALMDGPVIRDRYAHWYYALVPASTARGWDVPDTVCLGVGTSLGVPRPGLCAAGERVYWAVPMDSAASLCSPHAVSQLVMTGRYRAAGHG</sequence>
<proteinExistence type="predicted"/>
<accession>A0ABQ3DHY9</accession>
<evidence type="ECO:0000313" key="2">
    <source>
        <dbReference type="Proteomes" id="UP000599437"/>
    </source>
</evidence>
<keyword evidence="2" id="KW-1185">Reference proteome</keyword>
<dbReference type="EMBL" id="BMVO01000003">
    <property type="protein sequence ID" value="GHA94813.1"/>
    <property type="molecule type" value="Genomic_DNA"/>
</dbReference>
<gene>
    <name evidence="1" type="ORF">GCM10010346_17050</name>
</gene>
<reference evidence="2" key="1">
    <citation type="journal article" date="2019" name="Int. J. Syst. Evol. Microbiol.">
        <title>The Global Catalogue of Microorganisms (GCM) 10K type strain sequencing project: providing services to taxonomists for standard genome sequencing and annotation.</title>
        <authorList>
            <consortium name="The Broad Institute Genomics Platform"/>
            <consortium name="The Broad Institute Genome Sequencing Center for Infectious Disease"/>
            <person name="Wu L."/>
            <person name="Ma J."/>
        </authorList>
    </citation>
    <scope>NUCLEOTIDE SEQUENCE [LARGE SCALE GENOMIC DNA]</scope>
    <source>
        <strain evidence="2">JCM 4737</strain>
    </source>
</reference>
<comment type="caution">
    <text evidence="1">The sequence shown here is derived from an EMBL/GenBank/DDBJ whole genome shotgun (WGS) entry which is preliminary data.</text>
</comment>
<protein>
    <submittedName>
        <fullName evidence="1">Uncharacterized protein</fullName>
    </submittedName>
</protein>
<organism evidence="1 2">
    <name type="scientific">Streptomyces chryseus</name>
    <dbReference type="NCBI Taxonomy" id="68186"/>
    <lineage>
        <taxon>Bacteria</taxon>
        <taxon>Bacillati</taxon>
        <taxon>Actinomycetota</taxon>
        <taxon>Actinomycetes</taxon>
        <taxon>Kitasatosporales</taxon>
        <taxon>Streptomycetaceae</taxon>
        <taxon>Streptomyces</taxon>
    </lineage>
</organism>
<name>A0ABQ3DHY9_9ACTN</name>